<protein>
    <submittedName>
        <fullName evidence="2">Sporulation domain protein</fullName>
    </submittedName>
</protein>
<evidence type="ECO:0000313" key="2">
    <source>
        <dbReference type="EMBL" id="ABK45898.1"/>
    </source>
</evidence>
<dbReference type="EMBL" id="CP000471">
    <property type="protein sequence ID" value="ABK45898.1"/>
    <property type="molecule type" value="Genomic_DNA"/>
</dbReference>
<dbReference type="AlphaFoldDB" id="A0LD55"/>
<reference evidence="3" key="1">
    <citation type="journal article" date="2009" name="Appl. Environ. Microbiol.">
        <title>Complete genome sequence of the chemolithoautotrophic marine magnetotactic coccus strain MC-1.</title>
        <authorList>
            <person name="Schubbe S."/>
            <person name="Williams T.J."/>
            <person name="Xie G."/>
            <person name="Kiss H.E."/>
            <person name="Brettin T.S."/>
            <person name="Martinez D."/>
            <person name="Ross C.A."/>
            <person name="Schuler D."/>
            <person name="Cox B.L."/>
            <person name="Nealson K.H."/>
            <person name="Bazylinski D.A."/>
        </authorList>
    </citation>
    <scope>NUCLEOTIDE SEQUENCE [LARGE SCALE GENOMIC DNA]</scope>
    <source>
        <strain evidence="3">ATCC BAA-1437 / JCM 17883 / MC-1</strain>
    </source>
</reference>
<feature type="domain" description="SPOR" evidence="1">
    <location>
        <begin position="260"/>
        <end position="340"/>
    </location>
</feature>
<dbReference type="PROSITE" id="PS51257">
    <property type="entry name" value="PROKAR_LIPOPROTEIN"/>
    <property type="match status" value="1"/>
</dbReference>
<dbReference type="HOGENOM" id="CLU_794106_0_0_5"/>
<dbReference type="KEGG" id="mgm:Mmc1_3412"/>
<dbReference type="STRING" id="156889.Mmc1_3412"/>
<keyword evidence="3" id="KW-1185">Reference proteome</keyword>
<dbReference type="Gene3D" id="3.30.70.1070">
    <property type="entry name" value="Sporulation related repeat"/>
    <property type="match status" value="1"/>
</dbReference>
<sequence length="349" mass="39645" precursor="true">MSAAHLRILPSHTHPRGWRLGYALCLVLLLITGCSPASSVPPLSPVAIKQPPPARTYRLLTLPIQAEDLSERAILQRWLDNIHATRSLEFQPLPAPENWAKIDPTTPQGRERFSWLQADQLLQLKVVKEPLQQVVLKLWLPNQEKPLWSEQISYLNKDDLVLALRLLKRRLHQFLGDAVWIILEPQPTVFLTFPDTMQEIFNRQGQDDAELNSPTYGGDNQPLPGDVELPLFLQEVSTSPNPPTEPEQPLLPAPALPTERAQVSGYTIQVGAFQDRQRAKLLASRLVSLGYSPMLSHYLNRKQETWFFVWMGNYPTREEAVKASETFRSVVGEHPFVTRIHALHKMIAP</sequence>
<gene>
    <name evidence="2" type="ordered locus">Mmc1_3412</name>
</gene>
<reference evidence="2 3" key="2">
    <citation type="journal article" date="2012" name="Int. J. Syst. Evol. Microbiol.">
        <title>Magnetococcus marinus gen. nov., sp. nov., a marine, magnetotactic bacterium that represents a novel lineage (Magnetococcaceae fam. nov.; Magnetococcales ord. nov.) at the base of the Alphaproteobacteria.</title>
        <authorList>
            <person name="Bazylinski D.A."/>
            <person name="Williams T.J."/>
            <person name="Lefevre C.T."/>
            <person name="Berg R.J."/>
            <person name="Zhang C.L."/>
            <person name="Bowser S.S."/>
            <person name="Dean A.J."/>
            <person name="Beveridge T.J."/>
        </authorList>
    </citation>
    <scope>NUCLEOTIDE SEQUENCE [LARGE SCALE GENOMIC DNA]</scope>
    <source>
        <strain evidence="3">ATCC BAA-1437 / JCM 17883 / MC-1</strain>
    </source>
</reference>
<proteinExistence type="predicted"/>
<name>A0LD55_MAGMM</name>
<organism evidence="2 3">
    <name type="scientific">Magnetococcus marinus (strain ATCC BAA-1437 / JCM 17883 / MC-1)</name>
    <dbReference type="NCBI Taxonomy" id="156889"/>
    <lineage>
        <taxon>Bacteria</taxon>
        <taxon>Pseudomonadati</taxon>
        <taxon>Pseudomonadota</taxon>
        <taxon>Magnetococcia</taxon>
        <taxon>Magnetococcales</taxon>
        <taxon>Magnetococcaceae</taxon>
        <taxon>Magnetococcus</taxon>
    </lineage>
</organism>
<evidence type="ECO:0000313" key="3">
    <source>
        <dbReference type="Proteomes" id="UP000002586"/>
    </source>
</evidence>
<dbReference type="Pfam" id="PF05036">
    <property type="entry name" value="SPOR"/>
    <property type="match status" value="1"/>
</dbReference>
<evidence type="ECO:0000259" key="1">
    <source>
        <dbReference type="PROSITE" id="PS51724"/>
    </source>
</evidence>
<dbReference type="eggNOG" id="COG3087">
    <property type="taxonomic scope" value="Bacteria"/>
</dbReference>
<dbReference type="SUPFAM" id="SSF110997">
    <property type="entry name" value="Sporulation related repeat"/>
    <property type="match status" value="1"/>
</dbReference>
<dbReference type="InterPro" id="IPR036680">
    <property type="entry name" value="SPOR-like_sf"/>
</dbReference>
<dbReference type="PROSITE" id="PS51724">
    <property type="entry name" value="SPOR"/>
    <property type="match status" value="1"/>
</dbReference>
<dbReference type="InterPro" id="IPR007730">
    <property type="entry name" value="SPOR-like_dom"/>
</dbReference>
<dbReference type="GO" id="GO:0042834">
    <property type="term" value="F:peptidoglycan binding"/>
    <property type="evidence" value="ECO:0007669"/>
    <property type="project" value="InterPro"/>
</dbReference>
<dbReference type="RefSeq" id="WP_011714955.1">
    <property type="nucleotide sequence ID" value="NC_008576.1"/>
</dbReference>
<accession>A0LD55</accession>
<dbReference type="Proteomes" id="UP000002586">
    <property type="component" value="Chromosome"/>
</dbReference>